<keyword evidence="5" id="KW-1185">Reference proteome</keyword>
<dbReference type="Pfam" id="PF00881">
    <property type="entry name" value="Nitroreductase"/>
    <property type="match status" value="2"/>
</dbReference>
<evidence type="ECO:0000256" key="1">
    <source>
        <dbReference type="ARBA" id="ARBA00007118"/>
    </source>
</evidence>
<organism evidence="4 5">
    <name type="scientific">Anabaenopsis arnoldii</name>
    <dbReference type="NCBI Taxonomy" id="2152938"/>
    <lineage>
        <taxon>Bacteria</taxon>
        <taxon>Bacillati</taxon>
        <taxon>Cyanobacteriota</taxon>
        <taxon>Cyanophyceae</taxon>
        <taxon>Nostocales</taxon>
        <taxon>Nodulariaceae</taxon>
        <taxon>Anabaenopsis</taxon>
    </lineage>
</organism>
<evidence type="ECO:0000256" key="2">
    <source>
        <dbReference type="ARBA" id="ARBA00023002"/>
    </source>
</evidence>
<dbReference type="InterPro" id="IPR000415">
    <property type="entry name" value="Nitroreductase-like"/>
</dbReference>
<comment type="caution">
    <text evidence="4">The sequence shown here is derived from an EMBL/GenBank/DDBJ whole genome shotgun (WGS) entry which is preliminary data.</text>
</comment>
<evidence type="ECO:0000259" key="3">
    <source>
        <dbReference type="Pfam" id="PF00881"/>
    </source>
</evidence>
<protein>
    <submittedName>
        <fullName evidence="4">Nitroreductase family protein</fullName>
    </submittedName>
</protein>
<name>A0ABT5AVU1_9CYAN</name>
<dbReference type="PANTHER" id="PTHR43673">
    <property type="entry name" value="NAD(P)H NITROREDUCTASE YDGI-RELATED"/>
    <property type="match status" value="1"/>
</dbReference>
<dbReference type="RefSeq" id="WP_271734894.1">
    <property type="nucleotide sequence ID" value="NZ_JANQDP010000005.1"/>
</dbReference>
<dbReference type="Proteomes" id="UP001212499">
    <property type="component" value="Unassembled WGS sequence"/>
</dbReference>
<evidence type="ECO:0000313" key="4">
    <source>
        <dbReference type="EMBL" id="MDB9541441.1"/>
    </source>
</evidence>
<gene>
    <name evidence="4" type="ORF">PN457_17560</name>
</gene>
<feature type="domain" description="Nitroreductase" evidence="3">
    <location>
        <begin position="223"/>
        <end position="310"/>
    </location>
</feature>
<feature type="domain" description="Nitroreductase" evidence="3">
    <location>
        <begin position="167"/>
        <end position="221"/>
    </location>
</feature>
<accession>A0ABT5AVU1</accession>
<evidence type="ECO:0000313" key="5">
    <source>
        <dbReference type="Proteomes" id="UP001212499"/>
    </source>
</evidence>
<keyword evidence="2" id="KW-0560">Oxidoreductase</keyword>
<reference evidence="4 5" key="1">
    <citation type="submission" date="2023-01" db="EMBL/GenBank/DDBJ databases">
        <title>Genomes from the Australian National Cyanobacteria Reference Collection.</title>
        <authorList>
            <person name="Willis A."/>
            <person name="Lee E.M.F."/>
        </authorList>
    </citation>
    <scope>NUCLEOTIDE SEQUENCE [LARGE SCALE GENOMIC DNA]</scope>
    <source>
        <strain evidence="4 5">CS-1033</strain>
    </source>
</reference>
<dbReference type="EMBL" id="JAQMUH010000194">
    <property type="protein sequence ID" value="MDB9541441.1"/>
    <property type="molecule type" value="Genomic_DNA"/>
</dbReference>
<sequence length="334" mass="38124">MIKNTLLQKLITQYQMLKFRVNLTFDYYYDLQRFFQFSATNNPYTTKTMLQGRIIAHYHVIEKGLSLKTPRPGFGANIVNNLLLLLKHYEENYGLDEVTEVAINVLYSYYKFNLSHNCDNEQLYLKIIQIKDEKSVNNEYLAEGGTIEIKKAHIHKSALINFQDFVNSRHSIRNFANGDVDIKLIKDAVSIAIKTPSVCNRQTWKVHVYSHEEIKNKILSHQNGNRGFGQYADKVLIITSDLNYFTGSSERNQCFVDGGLFAMSLIYALHSLGLGSCCLNWCVSHQTDKLLRKDAGIKESETVIMMLAVGNLPDELSVANSARKAVEEVLVLNH</sequence>
<dbReference type="Gene3D" id="3.40.109.10">
    <property type="entry name" value="NADH Oxidase"/>
    <property type="match status" value="1"/>
</dbReference>
<comment type="similarity">
    <text evidence="1">Belongs to the nitroreductase family.</text>
</comment>
<dbReference type="SUPFAM" id="SSF55469">
    <property type="entry name" value="FMN-dependent nitroreductase-like"/>
    <property type="match status" value="1"/>
</dbReference>
<dbReference type="PANTHER" id="PTHR43673:SF10">
    <property type="entry name" value="NADH DEHYDROGENASE_NAD(P)H NITROREDUCTASE XCC3605-RELATED"/>
    <property type="match status" value="1"/>
</dbReference>
<dbReference type="InterPro" id="IPR029479">
    <property type="entry name" value="Nitroreductase"/>
</dbReference>
<proteinExistence type="inferred from homology"/>